<dbReference type="InterPro" id="IPR023343">
    <property type="entry name" value="Penicillin_amidase_dom1"/>
</dbReference>
<gene>
    <name evidence="2" type="ORF">METZ01_LOCUS5335</name>
</gene>
<proteinExistence type="predicted"/>
<keyword evidence="1" id="KW-0472">Membrane</keyword>
<organism evidence="2">
    <name type="scientific">marine metagenome</name>
    <dbReference type="NCBI Taxonomy" id="408172"/>
    <lineage>
        <taxon>unclassified sequences</taxon>
        <taxon>metagenomes</taxon>
        <taxon>ecological metagenomes</taxon>
    </lineage>
</organism>
<dbReference type="AlphaFoldDB" id="A0A381ND05"/>
<dbReference type="GO" id="GO:0016811">
    <property type="term" value="F:hydrolase activity, acting on carbon-nitrogen (but not peptide) bonds, in linear amides"/>
    <property type="evidence" value="ECO:0007669"/>
    <property type="project" value="InterPro"/>
</dbReference>
<sequence length="53" mass="6087">MKNKIILIIITTAVFLAYWYFYHPLPKYSGHISIGGLNKSVDIYTDTYGVPHI</sequence>
<dbReference type="Gene3D" id="1.10.439.10">
    <property type="entry name" value="Penicillin Amidohydrolase, domain 1"/>
    <property type="match status" value="1"/>
</dbReference>
<feature type="transmembrane region" description="Helical" evidence="1">
    <location>
        <begin position="5"/>
        <end position="22"/>
    </location>
</feature>
<reference evidence="2" key="1">
    <citation type="submission" date="2018-05" db="EMBL/GenBank/DDBJ databases">
        <authorList>
            <person name="Lanie J.A."/>
            <person name="Ng W.-L."/>
            <person name="Kazmierczak K.M."/>
            <person name="Andrzejewski T.M."/>
            <person name="Davidsen T.M."/>
            <person name="Wayne K.J."/>
            <person name="Tettelin H."/>
            <person name="Glass J.I."/>
            <person name="Rusch D."/>
            <person name="Podicherti R."/>
            <person name="Tsui H.-C.T."/>
            <person name="Winkler M.E."/>
        </authorList>
    </citation>
    <scope>NUCLEOTIDE SEQUENCE</scope>
</reference>
<protein>
    <submittedName>
        <fullName evidence="2">Uncharacterized protein</fullName>
    </submittedName>
</protein>
<keyword evidence="1" id="KW-0812">Transmembrane</keyword>
<accession>A0A381ND05</accession>
<keyword evidence="1" id="KW-1133">Transmembrane helix</keyword>
<feature type="non-terminal residue" evidence="2">
    <location>
        <position position="53"/>
    </location>
</feature>
<evidence type="ECO:0000313" key="2">
    <source>
        <dbReference type="EMBL" id="SUZ52481.1"/>
    </source>
</evidence>
<dbReference type="EMBL" id="UINC01000277">
    <property type="protein sequence ID" value="SUZ52481.1"/>
    <property type="molecule type" value="Genomic_DNA"/>
</dbReference>
<evidence type="ECO:0000256" key="1">
    <source>
        <dbReference type="SAM" id="Phobius"/>
    </source>
</evidence>
<name>A0A381ND05_9ZZZZ</name>